<evidence type="ECO:0000313" key="2">
    <source>
        <dbReference type="Proteomes" id="UP000055024"/>
    </source>
</evidence>
<accession>A0A0V1I3C3</accession>
<proteinExistence type="predicted"/>
<protein>
    <submittedName>
        <fullName evidence="1">Uncharacterized protein</fullName>
    </submittedName>
</protein>
<keyword evidence="2" id="KW-1185">Reference proteome</keyword>
<dbReference type="Proteomes" id="UP000055024">
    <property type="component" value="Unassembled WGS sequence"/>
</dbReference>
<sequence length="143" mass="16361">MSFIFAFEFGISRLGRSRGCRGTLSTNLEATEESDLHKYTCGELQRKTHAFYILQKREELKRLAGKDPRPVQQICDELTSSASTSLETAGHFTVCGQVNNMMCHSRARRYPGNCRRHVRIIRVLLCLLYLFYRSNLSSISPLP</sequence>
<organism evidence="1 2">
    <name type="scientific">Trichinella zimbabwensis</name>
    <dbReference type="NCBI Taxonomy" id="268475"/>
    <lineage>
        <taxon>Eukaryota</taxon>
        <taxon>Metazoa</taxon>
        <taxon>Ecdysozoa</taxon>
        <taxon>Nematoda</taxon>
        <taxon>Enoplea</taxon>
        <taxon>Dorylaimia</taxon>
        <taxon>Trichinellida</taxon>
        <taxon>Trichinellidae</taxon>
        <taxon>Trichinella</taxon>
    </lineage>
</organism>
<comment type="caution">
    <text evidence="1">The sequence shown here is derived from an EMBL/GenBank/DDBJ whole genome shotgun (WGS) entry which is preliminary data.</text>
</comment>
<dbReference type="AlphaFoldDB" id="A0A0V1I3C3"/>
<dbReference type="EMBL" id="JYDP01000007">
    <property type="protein sequence ID" value="KRZ17402.1"/>
    <property type="molecule type" value="Genomic_DNA"/>
</dbReference>
<name>A0A0V1I3C3_9BILA</name>
<gene>
    <name evidence="1" type="ORF">T11_10298</name>
</gene>
<reference evidence="1 2" key="1">
    <citation type="submission" date="2015-01" db="EMBL/GenBank/DDBJ databases">
        <title>Evolution of Trichinella species and genotypes.</title>
        <authorList>
            <person name="Korhonen P.K."/>
            <person name="Edoardo P."/>
            <person name="Giuseppe L.R."/>
            <person name="Gasser R.B."/>
        </authorList>
    </citation>
    <scope>NUCLEOTIDE SEQUENCE [LARGE SCALE GENOMIC DNA]</scope>
    <source>
        <strain evidence="1">ISS1029</strain>
    </source>
</reference>
<evidence type="ECO:0000313" key="1">
    <source>
        <dbReference type="EMBL" id="KRZ17402.1"/>
    </source>
</evidence>